<keyword evidence="2" id="KW-1185">Reference proteome</keyword>
<reference evidence="1 2" key="1">
    <citation type="journal article" date="2013" name="Mar. Genomics">
        <title>Expression of sulfatases in Rhodopirellula baltica and the diversity of sulfatases in the genus Rhodopirellula.</title>
        <authorList>
            <person name="Wegner C.E."/>
            <person name="Richter-Heitmann T."/>
            <person name="Klindworth A."/>
            <person name="Klockow C."/>
            <person name="Richter M."/>
            <person name="Achstetter T."/>
            <person name="Glockner F.O."/>
            <person name="Harder J."/>
        </authorList>
    </citation>
    <scope>NUCLEOTIDE SEQUENCE [LARGE SCALE GENOMIC DNA]</scope>
    <source>
        <strain evidence="1 2">SM41</strain>
    </source>
</reference>
<dbReference type="PANTHER" id="PTHR12697">
    <property type="entry name" value="PBS LYASE HEAT-LIKE PROTEIN"/>
    <property type="match status" value="1"/>
</dbReference>
<gene>
    <name evidence="1" type="ORF">RSSM_04688</name>
</gene>
<dbReference type="SUPFAM" id="SSF48371">
    <property type="entry name" value="ARM repeat"/>
    <property type="match status" value="1"/>
</dbReference>
<evidence type="ECO:0000313" key="1">
    <source>
        <dbReference type="EMBL" id="EMI53875.1"/>
    </source>
</evidence>
<dbReference type="GO" id="GO:0016491">
    <property type="term" value="F:oxidoreductase activity"/>
    <property type="evidence" value="ECO:0007669"/>
    <property type="project" value="TreeGrafter"/>
</dbReference>
<dbReference type="AlphaFoldDB" id="M5TXG1"/>
<dbReference type="RefSeq" id="WP_008683781.1">
    <property type="nucleotide sequence ID" value="NZ_ANOH01000321.1"/>
</dbReference>
<proteinExistence type="predicted"/>
<protein>
    <recommendedName>
        <fullName evidence="3">HEAT repeat domain-containing protein</fullName>
    </recommendedName>
</protein>
<dbReference type="EMBL" id="ANOH01000321">
    <property type="protein sequence ID" value="EMI53875.1"/>
    <property type="molecule type" value="Genomic_DNA"/>
</dbReference>
<dbReference type="InterPro" id="IPR004155">
    <property type="entry name" value="PBS_lyase_HEAT"/>
</dbReference>
<sequence length="302" mass="33780">MLDNSIYSEFADVSVQDVPALISRMRKAEPHQRINYFEIAKDVGVDAIPLLAELVHDSDWEIRHHAVHAIGQLLEEHRAPPDALIPFTADTHDSVRHLSSLYLARLNSSVSIAVPILLGDLRECRNSKDNSDYDEECTRIEIVFALGHVAPAMKEVIEEVTKSLDDPSLNVRLAAAESLSKFGQSAVDSTPHLRSLLRADYDDPPELTDDASRKAWTWKVYQLKSAAVEALFKIGKECHDDVLADILRDQNALCFAHHRALSILSTLPYSDQTRQVISVFAAESKDHVALELSRSALLRDSW</sequence>
<dbReference type="Gene3D" id="1.25.10.10">
    <property type="entry name" value="Leucine-rich Repeat Variant"/>
    <property type="match status" value="1"/>
</dbReference>
<dbReference type="Proteomes" id="UP000011885">
    <property type="component" value="Unassembled WGS sequence"/>
</dbReference>
<dbReference type="InterPro" id="IPR016024">
    <property type="entry name" value="ARM-type_fold"/>
</dbReference>
<dbReference type="Pfam" id="PF13646">
    <property type="entry name" value="HEAT_2"/>
    <property type="match status" value="2"/>
</dbReference>
<comment type="caution">
    <text evidence="1">The sequence shown here is derived from an EMBL/GenBank/DDBJ whole genome shotgun (WGS) entry which is preliminary data.</text>
</comment>
<dbReference type="PATRIC" id="fig|1263870.3.peg.4960"/>
<dbReference type="PANTHER" id="PTHR12697:SF5">
    <property type="entry name" value="DEOXYHYPUSINE HYDROXYLASE"/>
    <property type="match status" value="1"/>
</dbReference>
<evidence type="ECO:0008006" key="3">
    <source>
        <dbReference type="Google" id="ProtNLM"/>
    </source>
</evidence>
<accession>M5TXG1</accession>
<dbReference type="SMART" id="SM00567">
    <property type="entry name" value="EZ_HEAT"/>
    <property type="match status" value="4"/>
</dbReference>
<organism evidence="1 2">
    <name type="scientific">Rhodopirellula sallentina SM41</name>
    <dbReference type="NCBI Taxonomy" id="1263870"/>
    <lineage>
        <taxon>Bacteria</taxon>
        <taxon>Pseudomonadati</taxon>
        <taxon>Planctomycetota</taxon>
        <taxon>Planctomycetia</taxon>
        <taxon>Pirellulales</taxon>
        <taxon>Pirellulaceae</taxon>
        <taxon>Rhodopirellula</taxon>
    </lineage>
</organism>
<name>M5TXG1_9BACT</name>
<dbReference type="InterPro" id="IPR011989">
    <property type="entry name" value="ARM-like"/>
</dbReference>
<evidence type="ECO:0000313" key="2">
    <source>
        <dbReference type="Proteomes" id="UP000011885"/>
    </source>
</evidence>